<name>A0ACB9LY08_BAUVA</name>
<dbReference type="EMBL" id="CM039435">
    <property type="protein sequence ID" value="KAI4316538.1"/>
    <property type="molecule type" value="Genomic_DNA"/>
</dbReference>
<accession>A0ACB9LY08</accession>
<organism evidence="1 2">
    <name type="scientific">Bauhinia variegata</name>
    <name type="common">Purple orchid tree</name>
    <name type="synonym">Phanera variegata</name>
    <dbReference type="NCBI Taxonomy" id="167791"/>
    <lineage>
        <taxon>Eukaryota</taxon>
        <taxon>Viridiplantae</taxon>
        <taxon>Streptophyta</taxon>
        <taxon>Embryophyta</taxon>
        <taxon>Tracheophyta</taxon>
        <taxon>Spermatophyta</taxon>
        <taxon>Magnoliopsida</taxon>
        <taxon>eudicotyledons</taxon>
        <taxon>Gunneridae</taxon>
        <taxon>Pentapetalae</taxon>
        <taxon>rosids</taxon>
        <taxon>fabids</taxon>
        <taxon>Fabales</taxon>
        <taxon>Fabaceae</taxon>
        <taxon>Cercidoideae</taxon>
        <taxon>Cercideae</taxon>
        <taxon>Bauhiniinae</taxon>
        <taxon>Bauhinia</taxon>
    </lineage>
</organism>
<evidence type="ECO:0000313" key="1">
    <source>
        <dbReference type="EMBL" id="KAI4316538.1"/>
    </source>
</evidence>
<sequence length="175" mass="20139">MSLRRPAMNRSLNRENPDILIMMIAEKQMITGGEEDKRDQREREEMGPVKPATEMSGTIPRIYVFPSLSPSPSLSRSRSREESDTLNLDGPETRIPAFLFLGYEGNEKLLVMQKKLIYFWECLTCASGSWRPYIYSDNQLSNISKSSGLSMEVPYSGSAFCWWVITPLWIKERMN</sequence>
<protein>
    <submittedName>
        <fullName evidence="1">Uncharacterized protein</fullName>
    </submittedName>
</protein>
<comment type="caution">
    <text evidence="1">The sequence shown here is derived from an EMBL/GenBank/DDBJ whole genome shotgun (WGS) entry which is preliminary data.</text>
</comment>
<dbReference type="Proteomes" id="UP000828941">
    <property type="component" value="Chromosome 10"/>
</dbReference>
<keyword evidence="2" id="KW-1185">Reference proteome</keyword>
<reference evidence="1 2" key="1">
    <citation type="journal article" date="2022" name="DNA Res.">
        <title>Chromosomal-level genome assembly of the orchid tree Bauhinia variegata (Leguminosae; Cercidoideae) supports the allotetraploid origin hypothesis of Bauhinia.</title>
        <authorList>
            <person name="Zhong Y."/>
            <person name="Chen Y."/>
            <person name="Zheng D."/>
            <person name="Pang J."/>
            <person name="Liu Y."/>
            <person name="Luo S."/>
            <person name="Meng S."/>
            <person name="Qian L."/>
            <person name="Wei D."/>
            <person name="Dai S."/>
            <person name="Zhou R."/>
        </authorList>
    </citation>
    <scope>NUCLEOTIDE SEQUENCE [LARGE SCALE GENOMIC DNA]</scope>
    <source>
        <strain evidence="1">BV-YZ2020</strain>
    </source>
</reference>
<gene>
    <name evidence="1" type="ORF">L6164_024514</name>
</gene>
<evidence type="ECO:0000313" key="2">
    <source>
        <dbReference type="Proteomes" id="UP000828941"/>
    </source>
</evidence>
<proteinExistence type="predicted"/>